<dbReference type="PANTHER" id="PTHR47508:SF3">
    <property type="entry name" value="TIR DOMAIN-CONTAINING PROTEIN"/>
    <property type="match status" value="1"/>
</dbReference>
<organism evidence="2">
    <name type="scientific">marine metagenome</name>
    <dbReference type="NCBI Taxonomy" id="408172"/>
    <lineage>
        <taxon>unclassified sequences</taxon>
        <taxon>metagenomes</taxon>
        <taxon>ecological metagenomes</taxon>
    </lineage>
</organism>
<feature type="domain" description="TIR" evidence="1">
    <location>
        <begin position="1"/>
        <end position="108"/>
    </location>
</feature>
<dbReference type="SUPFAM" id="SSF52200">
    <property type="entry name" value="Toll/Interleukin receptor TIR domain"/>
    <property type="match status" value="1"/>
</dbReference>
<dbReference type="InterPro" id="IPR000157">
    <property type="entry name" value="TIR_dom"/>
</dbReference>
<protein>
    <recommendedName>
        <fullName evidence="1">TIR domain-containing protein</fullName>
    </recommendedName>
</protein>
<gene>
    <name evidence="2" type="ORF">METZ01_LOCUS495288</name>
</gene>
<dbReference type="Gene3D" id="3.40.50.10140">
    <property type="entry name" value="Toll/interleukin-1 receptor homology (TIR) domain"/>
    <property type="match status" value="1"/>
</dbReference>
<dbReference type="InterPro" id="IPR035897">
    <property type="entry name" value="Toll_tir_struct_dom_sf"/>
</dbReference>
<dbReference type="PROSITE" id="PS50104">
    <property type="entry name" value="TIR"/>
    <property type="match status" value="1"/>
</dbReference>
<dbReference type="PANTHER" id="PTHR47508">
    <property type="entry name" value="SAM DOMAIN-CONTAINING PROTEIN-RELATED"/>
    <property type="match status" value="1"/>
</dbReference>
<dbReference type="Pfam" id="PF13676">
    <property type="entry name" value="TIR_2"/>
    <property type="match status" value="1"/>
</dbReference>
<evidence type="ECO:0000259" key="1">
    <source>
        <dbReference type="PROSITE" id="PS50104"/>
    </source>
</evidence>
<dbReference type="EMBL" id="UINC01216338">
    <property type="protein sequence ID" value="SVE42434.1"/>
    <property type="molecule type" value="Genomic_DNA"/>
</dbReference>
<accession>A0A383DDM4</accession>
<evidence type="ECO:0000313" key="2">
    <source>
        <dbReference type="EMBL" id="SVE42434.1"/>
    </source>
</evidence>
<name>A0A383DDM4_9ZZZZ</name>
<dbReference type="AlphaFoldDB" id="A0A383DDM4"/>
<dbReference type="GO" id="GO:0007165">
    <property type="term" value="P:signal transduction"/>
    <property type="evidence" value="ECO:0007669"/>
    <property type="project" value="InterPro"/>
</dbReference>
<feature type="non-terminal residue" evidence="2">
    <location>
        <position position="108"/>
    </location>
</feature>
<sequence>MADVIISYSRRNLEFVERLHSALEEEGFSTWIDWKDIPPTSDWEDEIYTGIEGADAFLFVISPDSVESPECGKEIYHAIETNKRLIPVVWRQVEPEDLHQKLAASNWI</sequence>
<proteinExistence type="predicted"/>
<reference evidence="2" key="1">
    <citation type="submission" date="2018-05" db="EMBL/GenBank/DDBJ databases">
        <authorList>
            <person name="Lanie J.A."/>
            <person name="Ng W.-L."/>
            <person name="Kazmierczak K.M."/>
            <person name="Andrzejewski T.M."/>
            <person name="Davidsen T.M."/>
            <person name="Wayne K.J."/>
            <person name="Tettelin H."/>
            <person name="Glass J.I."/>
            <person name="Rusch D."/>
            <person name="Podicherti R."/>
            <person name="Tsui H.-C.T."/>
            <person name="Winkler M.E."/>
        </authorList>
    </citation>
    <scope>NUCLEOTIDE SEQUENCE</scope>
</reference>